<evidence type="ECO:0000313" key="2">
    <source>
        <dbReference type="Proteomes" id="UP000095751"/>
    </source>
</evidence>
<dbReference type="InParanoid" id="A0A1E7FDL1"/>
<keyword evidence="2" id="KW-1185">Reference proteome</keyword>
<protein>
    <submittedName>
        <fullName evidence="1">Uncharacterized protein</fullName>
    </submittedName>
</protein>
<dbReference type="Proteomes" id="UP000095751">
    <property type="component" value="Unassembled WGS sequence"/>
</dbReference>
<dbReference type="KEGG" id="fcy:FRACYDRAFT_268939"/>
<proteinExistence type="predicted"/>
<sequence length="150" mass="16822">MASSLKEVTFGDITIREYPIILGDHPSCTGVPITIDWDYYGETTRNFELHEYHRSQHRVTGSGSKKHLFIPVQKRSQMLLDAGYTQQQIIGRALKVAEIKRLRAESVMKAQKEQLGLGKISRTLMTGLNNLVIGVRPKLVKATTITARSA</sequence>
<dbReference type="EMBL" id="KV784358">
    <property type="protein sequence ID" value="OEU16272.1"/>
    <property type="molecule type" value="Genomic_DNA"/>
</dbReference>
<dbReference type="OrthoDB" id="48866at2759"/>
<organism evidence="1 2">
    <name type="scientific">Fragilariopsis cylindrus CCMP1102</name>
    <dbReference type="NCBI Taxonomy" id="635003"/>
    <lineage>
        <taxon>Eukaryota</taxon>
        <taxon>Sar</taxon>
        <taxon>Stramenopiles</taxon>
        <taxon>Ochrophyta</taxon>
        <taxon>Bacillariophyta</taxon>
        <taxon>Bacillariophyceae</taxon>
        <taxon>Bacillariophycidae</taxon>
        <taxon>Bacillariales</taxon>
        <taxon>Bacillariaceae</taxon>
        <taxon>Fragilariopsis</taxon>
    </lineage>
</organism>
<accession>A0A1E7FDL1</accession>
<dbReference type="AlphaFoldDB" id="A0A1E7FDL1"/>
<name>A0A1E7FDL1_9STRA</name>
<evidence type="ECO:0000313" key="1">
    <source>
        <dbReference type="EMBL" id="OEU16272.1"/>
    </source>
</evidence>
<gene>
    <name evidence="1" type="ORF">FRACYDRAFT_268939</name>
</gene>
<reference evidence="1 2" key="1">
    <citation type="submission" date="2016-09" db="EMBL/GenBank/DDBJ databases">
        <title>Extensive genetic diversity and differential bi-allelic expression allows diatom success in the polar Southern Ocean.</title>
        <authorList>
            <consortium name="DOE Joint Genome Institute"/>
            <person name="Mock T."/>
            <person name="Otillar R.P."/>
            <person name="Strauss J."/>
            <person name="Dupont C."/>
            <person name="Frickenhaus S."/>
            <person name="Maumus F."/>
            <person name="Mcmullan M."/>
            <person name="Sanges R."/>
            <person name="Schmutz J."/>
            <person name="Toseland A."/>
            <person name="Valas R."/>
            <person name="Veluchamy A."/>
            <person name="Ward B.J."/>
            <person name="Allen A."/>
            <person name="Barry K."/>
            <person name="Falciatore A."/>
            <person name="Ferrante M."/>
            <person name="Fortunato A.E."/>
            <person name="Gloeckner G."/>
            <person name="Gruber A."/>
            <person name="Hipkin R."/>
            <person name="Janech M."/>
            <person name="Kroth P."/>
            <person name="Leese F."/>
            <person name="Lindquist E."/>
            <person name="Lyon B.R."/>
            <person name="Martin J."/>
            <person name="Mayer C."/>
            <person name="Parker M."/>
            <person name="Quesneville H."/>
            <person name="Raymond J."/>
            <person name="Uhlig C."/>
            <person name="Valentin K.U."/>
            <person name="Worden A.Z."/>
            <person name="Armbrust E.V."/>
            <person name="Bowler C."/>
            <person name="Green B."/>
            <person name="Moulton V."/>
            <person name="Van Oosterhout C."/>
            <person name="Grigoriev I."/>
        </authorList>
    </citation>
    <scope>NUCLEOTIDE SEQUENCE [LARGE SCALE GENOMIC DNA]</scope>
    <source>
        <strain evidence="1 2">CCMP1102</strain>
    </source>
</reference>